<accession>A0AAV4V127</accession>
<organism evidence="1 2">
    <name type="scientific">Caerostris extrusa</name>
    <name type="common">Bark spider</name>
    <name type="synonym">Caerostris bankana</name>
    <dbReference type="NCBI Taxonomy" id="172846"/>
    <lineage>
        <taxon>Eukaryota</taxon>
        <taxon>Metazoa</taxon>
        <taxon>Ecdysozoa</taxon>
        <taxon>Arthropoda</taxon>
        <taxon>Chelicerata</taxon>
        <taxon>Arachnida</taxon>
        <taxon>Araneae</taxon>
        <taxon>Araneomorphae</taxon>
        <taxon>Entelegynae</taxon>
        <taxon>Araneoidea</taxon>
        <taxon>Araneidae</taxon>
        <taxon>Caerostris</taxon>
    </lineage>
</organism>
<protein>
    <submittedName>
        <fullName evidence="1">Uncharacterized protein</fullName>
    </submittedName>
</protein>
<gene>
    <name evidence="1" type="ORF">CEXT_325501</name>
</gene>
<name>A0AAV4V127_CAEEX</name>
<keyword evidence="2" id="KW-1185">Reference proteome</keyword>
<dbReference type="EMBL" id="BPLR01013771">
    <property type="protein sequence ID" value="GIY63665.1"/>
    <property type="molecule type" value="Genomic_DNA"/>
</dbReference>
<reference evidence="1 2" key="1">
    <citation type="submission" date="2021-06" db="EMBL/GenBank/DDBJ databases">
        <title>Caerostris extrusa draft genome.</title>
        <authorList>
            <person name="Kono N."/>
            <person name="Arakawa K."/>
        </authorList>
    </citation>
    <scope>NUCLEOTIDE SEQUENCE [LARGE SCALE GENOMIC DNA]</scope>
</reference>
<proteinExistence type="predicted"/>
<sequence length="139" mass="16418">MGQMMRKLEQSSYSFSGKRHEIMGREGLQAIPLPETGRKRLFGFLQMRRVSCKWHVTQKMLSTHLCQWKRVFRSGIECSNIHVILRARRSKRKCFSFLPFKEESKALQGFAKSAQYYDVYRICDVKRNFVYLNKGPKSS</sequence>
<dbReference type="Proteomes" id="UP001054945">
    <property type="component" value="Unassembled WGS sequence"/>
</dbReference>
<comment type="caution">
    <text evidence="1">The sequence shown here is derived from an EMBL/GenBank/DDBJ whole genome shotgun (WGS) entry which is preliminary data.</text>
</comment>
<evidence type="ECO:0000313" key="1">
    <source>
        <dbReference type="EMBL" id="GIY63665.1"/>
    </source>
</evidence>
<evidence type="ECO:0000313" key="2">
    <source>
        <dbReference type="Proteomes" id="UP001054945"/>
    </source>
</evidence>
<dbReference type="AlphaFoldDB" id="A0AAV4V127"/>